<evidence type="ECO:0000256" key="2">
    <source>
        <dbReference type="ARBA" id="ARBA00022782"/>
    </source>
</evidence>
<keyword evidence="2" id="KW-0221">Differentiation</keyword>
<dbReference type="OrthoDB" id="10039134at2759"/>
<evidence type="ECO:0000256" key="7">
    <source>
        <dbReference type="ARBA" id="ARBA00023242"/>
    </source>
</evidence>
<keyword evidence="7" id="KW-0539">Nucleus</keyword>
<evidence type="ECO:0000256" key="5">
    <source>
        <dbReference type="ARBA" id="ARBA00023125"/>
    </source>
</evidence>
<dbReference type="CDD" id="cd19721">
    <property type="entry name" value="bHLH_TS_NeuroD4_ATOH3"/>
    <property type="match status" value="1"/>
</dbReference>
<evidence type="ECO:0000256" key="3">
    <source>
        <dbReference type="ARBA" id="ARBA00022902"/>
    </source>
</evidence>
<name>A0A8S3Z5C5_9EUPU</name>
<protein>
    <recommendedName>
        <fullName evidence="9">BHLH domain-containing protein</fullName>
    </recommendedName>
</protein>
<proteinExistence type="predicted"/>
<dbReference type="PROSITE" id="PS50888">
    <property type="entry name" value="BHLH"/>
    <property type="match status" value="1"/>
</dbReference>
<keyword evidence="5" id="KW-0238">DNA-binding</keyword>
<dbReference type="Gene3D" id="4.10.280.10">
    <property type="entry name" value="Helix-loop-helix DNA-binding domain"/>
    <property type="match status" value="1"/>
</dbReference>
<comment type="caution">
    <text evidence="10">The sequence shown here is derived from an EMBL/GenBank/DDBJ whole genome shotgun (WGS) entry which is preliminary data.</text>
</comment>
<evidence type="ECO:0000313" key="10">
    <source>
        <dbReference type="EMBL" id="CAG5122492.1"/>
    </source>
</evidence>
<evidence type="ECO:0000256" key="8">
    <source>
        <dbReference type="SAM" id="MobiDB-lite"/>
    </source>
</evidence>
<dbReference type="Pfam" id="PF00010">
    <property type="entry name" value="HLH"/>
    <property type="match status" value="1"/>
</dbReference>
<organism evidence="10 11">
    <name type="scientific">Candidula unifasciata</name>
    <dbReference type="NCBI Taxonomy" id="100452"/>
    <lineage>
        <taxon>Eukaryota</taxon>
        <taxon>Metazoa</taxon>
        <taxon>Spiralia</taxon>
        <taxon>Lophotrochozoa</taxon>
        <taxon>Mollusca</taxon>
        <taxon>Gastropoda</taxon>
        <taxon>Heterobranchia</taxon>
        <taxon>Euthyneura</taxon>
        <taxon>Panpulmonata</taxon>
        <taxon>Eupulmonata</taxon>
        <taxon>Stylommatophora</taxon>
        <taxon>Helicina</taxon>
        <taxon>Helicoidea</taxon>
        <taxon>Geomitridae</taxon>
        <taxon>Candidula</taxon>
    </lineage>
</organism>
<gene>
    <name evidence="10" type="ORF">CUNI_LOCUS8050</name>
</gene>
<dbReference type="InterPro" id="IPR022575">
    <property type="entry name" value="NeuroD_DUF"/>
</dbReference>
<sequence>MPIKSDSDDTNSMSDKLTDAYDDDDDDDNDFDEDGDDELFSSEIDDLPDSTTGEDENAAQCDREMTNTAASKNKKGQGPTENGQKKRGPKKKAQPKPRKVKLRVRRVKANARERNRMHGLNSALDELRNHVPCHSKTQKLSKIETLRLARNYIHVLAEILQTGVRPDSISFAKALSRGLSQNTMNMVASCLRLNPRTLLPESTYSKPYQFMYDNSITLGEGFVPDPYSVFPFQPLDYNSELPFVGPHQNFGSCQQMMPYTPVQNTCSPSYRLPYQYYNPQNEHRGIPFSNSNTAYKAMCLNNPVSPPNFLTCDIQESSNPVISSTTRNIQTSPSHIHVPANLATCLSASVSAQNSCGKENQLFARAEYPCNNLISSSQVEQSRAIVTAAGSCYNAGARHENKLPSTTRMLCNHSVVKPDSFCLPGHSITSCSLMPSALALPDDFPGLNQEASIEEELAMITSSDGIFQLNHLP</sequence>
<dbReference type="SMART" id="SM00353">
    <property type="entry name" value="HLH"/>
    <property type="match status" value="1"/>
</dbReference>
<dbReference type="AlphaFoldDB" id="A0A8S3Z5C5"/>
<evidence type="ECO:0000256" key="6">
    <source>
        <dbReference type="ARBA" id="ARBA00023163"/>
    </source>
</evidence>
<accession>A0A8S3Z5C5</accession>
<keyword evidence="6" id="KW-0804">Transcription</keyword>
<evidence type="ECO:0000259" key="9">
    <source>
        <dbReference type="PROSITE" id="PS50888"/>
    </source>
</evidence>
<keyword evidence="11" id="KW-1185">Reference proteome</keyword>
<dbReference type="EMBL" id="CAJHNH020001302">
    <property type="protein sequence ID" value="CAG5122492.1"/>
    <property type="molecule type" value="Genomic_DNA"/>
</dbReference>
<evidence type="ECO:0000256" key="1">
    <source>
        <dbReference type="ARBA" id="ARBA00022473"/>
    </source>
</evidence>
<dbReference type="GO" id="GO:0000981">
    <property type="term" value="F:DNA-binding transcription factor activity, RNA polymerase II-specific"/>
    <property type="evidence" value="ECO:0007669"/>
    <property type="project" value="TreeGrafter"/>
</dbReference>
<dbReference type="Proteomes" id="UP000678393">
    <property type="component" value="Unassembled WGS sequence"/>
</dbReference>
<dbReference type="GO" id="GO:0070888">
    <property type="term" value="F:E-box binding"/>
    <property type="evidence" value="ECO:0007669"/>
    <property type="project" value="TreeGrafter"/>
</dbReference>
<keyword evidence="1" id="KW-0217">Developmental protein</keyword>
<dbReference type="GO" id="GO:0045944">
    <property type="term" value="P:positive regulation of transcription by RNA polymerase II"/>
    <property type="evidence" value="ECO:0007669"/>
    <property type="project" value="TreeGrafter"/>
</dbReference>
<feature type="compositionally biased region" description="Acidic residues" evidence="8">
    <location>
        <begin position="20"/>
        <end position="57"/>
    </location>
</feature>
<feature type="domain" description="BHLH" evidence="9">
    <location>
        <begin position="104"/>
        <end position="156"/>
    </location>
</feature>
<dbReference type="GO" id="GO:0046983">
    <property type="term" value="F:protein dimerization activity"/>
    <property type="evidence" value="ECO:0007669"/>
    <property type="project" value="InterPro"/>
</dbReference>
<dbReference type="InterPro" id="IPR036638">
    <property type="entry name" value="HLH_DNA-bd_sf"/>
</dbReference>
<dbReference type="PANTHER" id="PTHR19290:SF134">
    <property type="entry name" value="NEUROGENIC DIFFERENTIATION FACTOR 1"/>
    <property type="match status" value="1"/>
</dbReference>
<dbReference type="Pfam" id="PF12533">
    <property type="entry name" value="Neuro_bHLH"/>
    <property type="match status" value="1"/>
</dbReference>
<dbReference type="InterPro" id="IPR011598">
    <property type="entry name" value="bHLH_dom"/>
</dbReference>
<dbReference type="GO" id="GO:0005634">
    <property type="term" value="C:nucleus"/>
    <property type="evidence" value="ECO:0007669"/>
    <property type="project" value="TreeGrafter"/>
</dbReference>
<keyword evidence="4" id="KW-0805">Transcription regulation</keyword>
<dbReference type="PANTHER" id="PTHR19290">
    <property type="entry name" value="BASIC HELIX-LOOP-HELIX PROTEIN NEUROGENIN-RELATED"/>
    <property type="match status" value="1"/>
</dbReference>
<dbReference type="FunFam" id="4.10.280.10:FF:000006">
    <property type="entry name" value="Neurogenic differentiation factor"/>
    <property type="match status" value="1"/>
</dbReference>
<keyword evidence="3" id="KW-0524">Neurogenesis</keyword>
<feature type="compositionally biased region" description="Basic residues" evidence="8">
    <location>
        <begin position="85"/>
        <end position="101"/>
    </location>
</feature>
<evidence type="ECO:0000313" key="11">
    <source>
        <dbReference type="Proteomes" id="UP000678393"/>
    </source>
</evidence>
<feature type="region of interest" description="Disordered" evidence="8">
    <location>
        <begin position="1"/>
        <end position="101"/>
    </location>
</feature>
<dbReference type="GO" id="GO:0061564">
    <property type="term" value="P:axon development"/>
    <property type="evidence" value="ECO:0007669"/>
    <property type="project" value="TreeGrafter"/>
</dbReference>
<dbReference type="InterPro" id="IPR050359">
    <property type="entry name" value="bHLH_transcription_factors"/>
</dbReference>
<evidence type="ECO:0000256" key="4">
    <source>
        <dbReference type="ARBA" id="ARBA00023015"/>
    </source>
</evidence>
<dbReference type="GO" id="GO:0007423">
    <property type="term" value="P:sensory organ development"/>
    <property type="evidence" value="ECO:0007669"/>
    <property type="project" value="TreeGrafter"/>
</dbReference>
<dbReference type="SUPFAM" id="SSF47459">
    <property type="entry name" value="HLH, helix-loop-helix DNA-binding domain"/>
    <property type="match status" value="1"/>
</dbReference>
<reference evidence="10" key="1">
    <citation type="submission" date="2021-04" db="EMBL/GenBank/DDBJ databases">
        <authorList>
            <consortium name="Molecular Ecology Group"/>
        </authorList>
    </citation>
    <scope>NUCLEOTIDE SEQUENCE</scope>
</reference>